<evidence type="ECO:0000256" key="1">
    <source>
        <dbReference type="SAM" id="MobiDB-lite"/>
    </source>
</evidence>
<feature type="domain" description="Apple" evidence="2">
    <location>
        <begin position="283"/>
        <end position="355"/>
    </location>
</feature>
<evidence type="ECO:0000313" key="3">
    <source>
        <dbReference type="EMBL" id="CAD9190682.1"/>
    </source>
</evidence>
<evidence type="ECO:0000259" key="2">
    <source>
        <dbReference type="SMART" id="SM00473"/>
    </source>
</evidence>
<gene>
    <name evidence="3" type="ORF">ACAT0790_LOCUS67457</name>
</gene>
<reference evidence="3" key="1">
    <citation type="submission" date="2021-01" db="EMBL/GenBank/DDBJ databases">
        <authorList>
            <person name="Corre E."/>
            <person name="Pelletier E."/>
            <person name="Niang G."/>
            <person name="Scheremetjew M."/>
            <person name="Finn R."/>
            <person name="Kale V."/>
            <person name="Holt S."/>
            <person name="Cochrane G."/>
            <person name="Meng A."/>
            <person name="Brown T."/>
            <person name="Cohen L."/>
        </authorList>
    </citation>
    <scope>NUCLEOTIDE SEQUENCE</scope>
    <source>
        <strain evidence="3">OF101</strain>
    </source>
</reference>
<feature type="domain" description="Apple" evidence="2">
    <location>
        <begin position="5"/>
        <end position="86"/>
    </location>
</feature>
<dbReference type="Pfam" id="PF00024">
    <property type="entry name" value="PAN_1"/>
    <property type="match status" value="2"/>
</dbReference>
<dbReference type="EMBL" id="HBGE01113094">
    <property type="protein sequence ID" value="CAD9190682.1"/>
    <property type="molecule type" value="Transcribed_RNA"/>
</dbReference>
<sequence>MFQPVDGGVNRVCRGANFTDDSPEDYVLHKGTTSLSDCMRLCMMAPVCKGIEFSAKYNDGHCEVWTRASGINATAPVRDFMCLRYGAVQEKFDLINGASSNRVCRGDSPDDNSEAYYILRENVPTLSACKDLCVAEPDCKGIEYNEALQGGRCEVWTRTAGISATLAMPGFTCLRYGMQEMFKPVDGGENRVCRGASPIDISPSYYVVHNNTATMDDCKKLCTEAPVCKGIEYSSGDGGGRCEVWTRVGGIRATFEGNGSVCFRYGGTELFIPIGGGGGRACRGGSSADDSPKHYILHTGIPSLDDCKRLCERSPTCKGIEYNRVYDNGRCEVWTRPGGITATSPMRNSECLRYGTTELFWPVDGWADQACRGATEKDDSPAYYELHVGVASLAACKTLCISTVHCRGVEYTEHVEGGRCEVWTRVGGILATHPANGTRCFQYGEHALDAARDHNNLSLREVKAMQSEGPADGAPGVTRASRRRSRAVTRSWRNHPESWRNRGGRP</sequence>
<feature type="domain" description="Apple" evidence="2">
    <location>
        <begin position="189"/>
        <end position="266"/>
    </location>
</feature>
<proteinExistence type="predicted"/>
<name>A0A7S1SEB0_ALECA</name>
<dbReference type="AlphaFoldDB" id="A0A7S1SEB0"/>
<feature type="region of interest" description="Disordered" evidence="1">
    <location>
        <begin position="464"/>
        <end position="506"/>
    </location>
</feature>
<organism evidence="3">
    <name type="scientific">Alexandrium catenella</name>
    <name type="common">Red tide dinoflagellate</name>
    <name type="synonym">Gonyaulax catenella</name>
    <dbReference type="NCBI Taxonomy" id="2925"/>
    <lineage>
        <taxon>Eukaryota</taxon>
        <taxon>Sar</taxon>
        <taxon>Alveolata</taxon>
        <taxon>Dinophyceae</taxon>
        <taxon>Gonyaulacales</taxon>
        <taxon>Pyrocystaceae</taxon>
        <taxon>Alexandrium</taxon>
    </lineage>
</organism>
<dbReference type="Pfam" id="PF14295">
    <property type="entry name" value="PAN_4"/>
    <property type="match status" value="3"/>
</dbReference>
<dbReference type="SMART" id="SM00473">
    <property type="entry name" value="PAN_AP"/>
    <property type="match status" value="5"/>
</dbReference>
<dbReference type="InterPro" id="IPR003609">
    <property type="entry name" value="Pan_app"/>
</dbReference>
<accession>A0A7S1SEB0</accession>
<feature type="domain" description="Apple" evidence="2">
    <location>
        <begin position="87"/>
        <end position="177"/>
    </location>
</feature>
<protein>
    <recommendedName>
        <fullName evidence="2">Apple domain-containing protein</fullName>
    </recommendedName>
</protein>
<feature type="domain" description="Apple" evidence="2">
    <location>
        <begin position="367"/>
        <end position="444"/>
    </location>
</feature>